<dbReference type="InterPro" id="IPR041692">
    <property type="entry name" value="HHH_9"/>
</dbReference>
<dbReference type="Gene3D" id="2.40.50.140">
    <property type="entry name" value="Nucleic acid-binding proteins"/>
    <property type="match status" value="1"/>
</dbReference>
<dbReference type="Pfam" id="PF12836">
    <property type="entry name" value="HHH_3"/>
    <property type="match status" value="1"/>
</dbReference>
<dbReference type="GO" id="GO:0005737">
    <property type="term" value="C:cytoplasm"/>
    <property type="evidence" value="ECO:0007669"/>
    <property type="project" value="UniProtKB-ARBA"/>
</dbReference>
<dbReference type="InterPro" id="IPR023319">
    <property type="entry name" value="Tex-like_HTH_dom_sf"/>
</dbReference>
<dbReference type="InterPro" id="IPR018974">
    <property type="entry name" value="Tex-like_N"/>
</dbReference>
<dbReference type="FunFam" id="3.30.420.140:FF:000001">
    <property type="entry name" value="RNA-binding transcriptional accessory protein"/>
    <property type="match status" value="1"/>
</dbReference>
<dbReference type="SUPFAM" id="SSF50249">
    <property type="entry name" value="Nucleic acid-binding proteins"/>
    <property type="match status" value="1"/>
</dbReference>
<protein>
    <recommendedName>
        <fullName evidence="1">S1 motif domain-containing protein</fullName>
    </recommendedName>
</protein>
<comment type="caution">
    <text evidence="2">The sequence shown here is derived from an EMBL/GenBank/DDBJ whole genome shotgun (WGS) entry which is preliminary data.</text>
</comment>
<name>A0A0B0ELX9_9BACT</name>
<dbReference type="InterPro" id="IPR023323">
    <property type="entry name" value="Tex-like_dom_sf"/>
</dbReference>
<dbReference type="InterPro" id="IPR003029">
    <property type="entry name" value="S1_domain"/>
</dbReference>
<dbReference type="SUPFAM" id="SSF158832">
    <property type="entry name" value="Tex N-terminal region-like"/>
    <property type="match status" value="1"/>
</dbReference>
<dbReference type="PANTHER" id="PTHR10724">
    <property type="entry name" value="30S RIBOSOMAL PROTEIN S1"/>
    <property type="match status" value="1"/>
</dbReference>
<dbReference type="GO" id="GO:0006139">
    <property type="term" value="P:nucleobase-containing compound metabolic process"/>
    <property type="evidence" value="ECO:0007669"/>
    <property type="project" value="InterPro"/>
</dbReference>
<feature type="domain" description="S1 motif" evidence="1">
    <location>
        <begin position="646"/>
        <end position="715"/>
    </location>
</feature>
<dbReference type="eggNOG" id="COG2183">
    <property type="taxonomic scope" value="Bacteria"/>
</dbReference>
<dbReference type="Gene3D" id="3.30.420.140">
    <property type="entry name" value="YqgF/RNase H-like domain"/>
    <property type="match status" value="1"/>
</dbReference>
<accession>A0A0B0ELX9</accession>
<dbReference type="PANTHER" id="PTHR10724:SF10">
    <property type="entry name" value="S1 RNA-BINDING DOMAIN-CONTAINING PROTEIN 1"/>
    <property type="match status" value="1"/>
</dbReference>
<dbReference type="InterPro" id="IPR055179">
    <property type="entry name" value="Tex-like_central_region"/>
</dbReference>
<dbReference type="Gene3D" id="1.10.10.650">
    <property type="entry name" value="RuvA domain 2-like"/>
    <property type="match status" value="1"/>
</dbReference>
<dbReference type="PRINTS" id="PR00681">
    <property type="entry name" value="RIBOSOMALS1"/>
</dbReference>
<organism evidence="2 3">
    <name type="scientific">Candidatus Scalindua brodae</name>
    <dbReference type="NCBI Taxonomy" id="237368"/>
    <lineage>
        <taxon>Bacteria</taxon>
        <taxon>Pseudomonadati</taxon>
        <taxon>Planctomycetota</taxon>
        <taxon>Candidatus Brocadiia</taxon>
        <taxon>Candidatus Brocadiales</taxon>
        <taxon>Candidatus Scalinduaceae</taxon>
        <taxon>Candidatus Scalindua</taxon>
    </lineage>
</organism>
<dbReference type="AlphaFoldDB" id="A0A0B0ELX9"/>
<dbReference type="PATRIC" id="fig|237368.3.peg.213"/>
<dbReference type="SMART" id="SM00732">
    <property type="entry name" value="YqgFc"/>
    <property type="match status" value="1"/>
</dbReference>
<dbReference type="InterPro" id="IPR010994">
    <property type="entry name" value="RuvA_2-like"/>
</dbReference>
<dbReference type="GO" id="GO:0003729">
    <property type="term" value="F:mRNA binding"/>
    <property type="evidence" value="ECO:0007669"/>
    <property type="project" value="UniProtKB-ARBA"/>
</dbReference>
<dbReference type="InterPro" id="IPR006641">
    <property type="entry name" value="YqgF/RNaseH-like_dom"/>
</dbReference>
<dbReference type="GO" id="GO:0003735">
    <property type="term" value="F:structural constituent of ribosome"/>
    <property type="evidence" value="ECO:0007669"/>
    <property type="project" value="TreeGrafter"/>
</dbReference>
<dbReference type="CDD" id="cd05685">
    <property type="entry name" value="S1_Tex"/>
    <property type="match status" value="1"/>
</dbReference>
<dbReference type="InterPro" id="IPR044146">
    <property type="entry name" value="S1_Tex"/>
</dbReference>
<dbReference type="SUPFAM" id="SSF53098">
    <property type="entry name" value="Ribonuclease H-like"/>
    <property type="match status" value="1"/>
</dbReference>
<dbReference type="Pfam" id="PF17674">
    <property type="entry name" value="HHH_9"/>
    <property type="match status" value="1"/>
</dbReference>
<dbReference type="Pfam" id="PF00575">
    <property type="entry name" value="S1"/>
    <property type="match status" value="1"/>
</dbReference>
<dbReference type="SMART" id="SM00316">
    <property type="entry name" value="S1"/>
    <property type="match status" value="1"/>
</dbReference>
<dbReference type="InterPro" id="IPR037027">
    <property type="entry name" value="YqgF/RNaseH-like_dom_sf"/>
</dbReference>
<dbReference type="InterPro" id="IPR012337">
    <property type="entry name" value="RNaseH-like_sf"/>
</dbReference>
<dbReference type="InterPro" id="IPR012340">
    <property type="entry name" value="NA-bd_OB-fold"/>
</dbReference>
<dbReference type="InterPro" id="IPR035104">
    <property type="entry name" value="Ribosomal_protein_S1-like"/>
</dbReference>
<dbReference type="Pfam" id="PF16921">
    <property type="entry name" value="Tex_YqgF"/>
    <property type="match status" value="1"/>
</dbReference>
<dbReference type="PROSITE" id="PS50126">
    <property type="entry name" value="S1"/>
    <property type="match status" value="1"/>
</dbReference>
<evidence type="ECO:0000313" key="3">
    <source>
        <dbReference type="Proteomes" id="UP000030652"/>
    </source>
</evidence>
<proteinExistence type="predicted"/>
<dbReference type="InterPro" id="IPR050437">
    <property type="entry name" value="Ribos_protein_bS1-like"/>
</dbReference>
<dbReference type="FunFam" id="1.10.10.650:FF:000001">
    <property type="entry name" value="S1 RNA-binding domain 1"/>
    <property type="match status" value="1"/>
</dbReference>
<dbReference type="Pfam" id="PF22706">
    <property type="entry name" value="Tex_central_region"/>
    <property type="match status" value="1"/>
</dbReference>
<dbReference type="FunFam" id="2.40.50.140:FF:000051">
    <property type="entry name" value="RNA-binding transcriptional accessory protein"/>
    <property type="match status" value="1"/>
</dbReference>
<dbReference type="SUPFAM" id="SSF47781">
    <property type="entry name" value="RuvA domain 2-like"/>
    <property type="match status" value="2"/>
</dbReference>
<evidence type="ECO:0000313" key="2">
    <source>
        <dbReference type="EMBL" id="KHE94057.1"/>
    </source>
</evidence>
<dbReference type="GO" id="GO:0006412">
    <property type="term" value="P:translation"/>
    <property type="evidence" value="ECO:0007669"/>
    <property type="project" value="TreeGrafter"/>
</dbReference>
<dbReference type="Gene3D" id="1.10.150.310">
    <property type="entry name" value="Tex RuvX-like domain-like"/>
    <property type="match status" value="1"/>
</dbReference>
<dbReference type="Gene3D" id="1.10.3500.10">
    <property type="entry name" value="Tex N-terminal region-like"/>
    <property type="match status" value="1"/>
</dbReference>
<gene>
    <name evidence="2" type="ORF">SCABRO_00195</name>
</gene>
<dbReference type="Proteomes" id="UP000030652">
    <property type="component" value="Unassembled WGS sequence"/>
</dbReference>
<dbReference type="FunFam" id="1.10.150.310:FF:000001">
    <property type="entry name" value="RNA-binding transcriptional accessory protein"/>
    <property type="match status" value="1"/>
</dbReference>
<sequence>MDNTQIIADELNLAKPIVSKVLSLFAEGNTVPFVARYRKEVTGGLDEVILRKIEERHLYLGELLERKETVTKTIIEQGKMSPELEKAILDCLSKNELEEIYLPFKPKRRTRATIAREKGLEPLAIKIMEMEDGFDPVNSATISMPDFNDVNSVDEALAGAMDIISETVSENADYRNIVYKQMHEKGNYVSKVKKEYKEKNTKYNMYYDYHHTVDTISSHNMLGLRRAENEGVITFTIEVEDEQILAKLRNSIIGNRKNKSACIVSDAIDDSYNRLMKTSIISRIRLENKDKADEEAIETFASNLNSLLLAPPGGGRHIVGIDPGFRTGCKIVALDNTGKLLDDAVIYPTEPRKDFEGSARILYNWFSKYNIELVAIGNGTGSRETDKFVNWALDRDDAKQFKGKIKVVIVNESGASIYSASEVAAREFPDKDITVRGAVSIARRLQDPLAELVKIDPKSIGVGQYQHDVQQKKLKKKLDDVVEDCVNYVGVDVNTASKELLSYVAGISNGLAENIVSHRNQNGLFSSRKQFLKVSKLGPKAFEQCAGFMRIRNSTNLLDNSAVHPESYYIVDAIAENLQKDPSEIIGCEELLKTLDPHTFVSDKAGLPTITDILEELKKPGRDPRKKFVSAAFDDSINEIEDLVPGMVLEGCVTNVANFGAFVDIGVHQDGLVHISEIANKFVKDIKGHVSVGDIVKVKVLDVDVEMKRISLSMKQSEK</sequence>
<reference evidence="2 3" key="1">
    <citation type="submission" date="2014-10" db="EMBL/GenBank/DDBJ databases">
        <title>Draft genome of anammox bacterium scalindua brodae, obtained using differential coverage binning of sequence data from two enrichment reactors.</title>
        <authorList>
            <person name="Speth D.R."/>
            <person name="Russ L."/>
            <person name="Kartal B."/>
            <person name="Op den Camp H.J."/>
            <person name="Dutilh B.E."/>
            <person name="Jetten M.S."/>
        </authorList>
    </citation>
    <scope>NUCLEOTIDE SEQUENCE [LARGE SCALE GENOMIC DNA]</scope>
    <source>
        <strain evidence="2">RU1</strain>
    </source>
</reference>
<dbReference type="EMBL" id="JRYO01000019">
    <property type="protein sequence ID" value="KHE94057.1"/>
    <property type="molecule type" value="Genomic_DNA"/>
</dbReference>
<dbReference type="Pfam" id="PF09371">
    <property type="entry name" value="Tex_N"/>
    <property type="match status" value="1"/>
</dbReference>
<dbReference type="InterPro" id="IPR032639">
    <property type="entry name" value="Tex_YqgF"/>
</dbReference>
<evidence type="ECO:0000259" key="1">
    <source>
        <dbReference type="PROSITE" id="PS50126"/>
    </source>
</evidence>